<name>A0A6A6RVX6_9PLEO</name>
<evidence type="ECO:0000313" key="2">
    <source>
        <dbReference type="EMBL" id="KAF2639686.1"/>
    </source>
</evidence>
<dbReference type="InterPro" id="IPR010730">
    <property type="entry name" value="HET"/>
</dbReference>
<dbReference type="PANTHER" id="PTHR33112">
    <property type="entry name" value="DOMAIN PROTEIN, PUTATIVE-RELATED"/>
    <property type="match status" value="1"/>
</dbReference>
<dbReference type="Proteomes" id="UP000799753">
    <property type="component" value="Unassembled WGS sequence"/>
</dbReference>
<accession>A0A6A6RVX6</accession>
<organism evidence="2 3">
    <name type="scientific">Massarina eburnea CBS 473.64</name>
    <dbReference type="NCBI Taxonomy" id="1395130"/>
    <lineage>
        <taxon>Eukaryota</taxon>
        <taxon>Fungi</taxon>
        <taxon>Dikarya</taxon>
        <taxon>Ascomycota</taxon>
        <taxon>Pezizomycotina</taxon>
        <taxon>Dothideomycetes</taxon>
        <taxon>Pleosporomycetidae</taxon>
        <taxon>Pleosporales</taxon>
        <taxon>Massarineae</taxon>
        <taxon>Massarinaceae</taxon>
        <taxon>Massarina</taxon>
    </lineage>
</organism>
<gene>
    <name evidence="2" type="ORF">P280DRAFT_490874</name>
</gene>
<sequence length="247" mass="27505">MAASFANFSPGALILGHERCETCHSNCNLPISQFPKRVLEISLRRGEPVKLVELGGLHAPCVALSYCWGSSAKTNIRTTTSTISNHLRSIPSSSLPLLFQDVILICRALKIRYLWIDSLCIVQDSKDDWELESAKMVDIYSQSHLTIAASAFADPHTSIFSDRTLHILAEELTNVARLADSNIDDDNIKKAWKDIVSEYSRLNLTSEKDRLPALSGLAAKFSNLSQEEYTAGIWTNMLPQALLWEVK</sequence>
<reference evidence="2" key="1">
    <citation type="journal article" date="2020" name="Stud. Mycol.">
        <title>101 Dothideomycetes genomes: a test case for predicting lifestyles and emergence of pathogens.</title>
        <authorList>
            <person name="Haridas S."/>
            <person name="Albert R."/>
            <person name="Binder M."/>
            <person name="Bloem J."/>
            <person name="Labutti K."/>
            <person name="Salamov A."/>
            <person name="Andreopoulos B."/>
            <person name="Baker S."/>
            <person name="Barry K."/>
            <person name="Bills G."/>
            <person name="Bluhm B."/>
            <person name="Cannon C."/>
            <person name="Castanera R."/>
            <person name="Culley D."/>
            <person name="Daum C."/>
            <person name="Ezra D."/>
            <person name="Gonzalez J."/>
            <person name="Henrissat B."/>
            <person name="Kuo A."/>
            <person name="Liang C."/>
            <person name="Lipzen A."/>
            <person name="Lutzoni F."/>
            <person name="Magnuson J."/>
            <person name="Mondo S."/>
            <person name="Nolan M."/>
            <person name="Ohm R."/>
            <person name="Pangilinan J."/>
            <person name="Park H.-J."/>
            <person name="Ramirez L."/>
            <person name="Alfaro M."/>
            <person name="Sun H."/>
            <person name="Tritt A."/>
            <person name="Yoshinaga Y."/>
            <person name="Zwiers L.-H."/>
            <person name="Turgeon B."/>
            <person name="Goodwin S."/>
            <person name="Spatafora J."/>
            <person name="Crous P."/>
            <person name="Grigoriev I."/>
        </authorList>
    </citation>
    <scope>NUCLEOTIDE SEQUENCE</scope>
    <source>
        <strain evidence="2">CBS 473.64</strain>
    </source>
</reference>
<dbReference type="OrthoDB" id="3486565at2759"/>
<dbReference type="PANTHER" id="PTHR33112:SF13">
    <property type="entry name" value="HETEROKARYON INCOMPATIBILITY DOMAIN-CONTAINING PROTEIN"/>
    <property type="match status" value="1"/>
</dbReference>
<protein>
    <submittedName>
        <fullName evidence="2">HET-domain-containing protein</fullName>
    </submittedName>
</protein>
<evidence type="ECO:0000259" key="1">
    <source>
        <dbReference type="Pfam" id="PF06985"/>
    </source>
</evidence>
<feature type="domain" description="Heterokaryon incompatibility" evidence="1">
    <location>
        <begin position="62"/>
        <end position="183"/>
    </location>
</feature>
<dbReference type="Pfam" id="PF06985">
    <property type="entry name" value="HET"/>
    <property type="match status" value="1"/>
</dbReference>
<dbReference type="EMBL" id="MU006786">
    <property type="protein sequence ID" value="KAF2639686.1"/>
    <property type="molecule type" value="Genomic_DNA"/>
</dbReference>
<proteinExistence type="predicted"/>
<dbReference type="AlphaFoldDB" id="A0A6A6RVX6"/>
<keyword evidence="3" id="KW-1185">Reference proteome</keyword>
<evidence type="ECO:0000313" key="3">
    <source>
        <dbReference type="Proteomes" id="UP000799753"/>
    </source>
</evidence>